<evidence type="ECO:0000313" key="10">
    <source>
        <dbReference type="Proteomes" id="UP001165120"/>
    </source>
</evidence>
<evidence type="ECO:0000256" key="6">
    <source>
        <dbReference type="PIRNR" id="PIRNR015840"/>
    </source>
</evidence>
<dbReference type="Proteomes" id="UP001165120">
    <property type="component" value="Unassembled WGS sequence"/>
</dbReference>
<proteinExistence type="inferred from homology"/>
<gene>
    <name evidence="9" type="ORF">Cboi02_000146000</name>
</gene>
<dbReference type="GO" id="GO:0045332">
    <property type="term" value="P:phospholipid translocation"/>
    <property type="evidence" value="ECO:0007669"/>
    <property type="project" value="UniProtKB-UniRule"/>
</dbReference>
<evidence type="ECO:0000256" key="1">
    <source>
        <dbReference type="ARBA" id="ARBA00004370"/>
    </source>
</evidence>
<sequence length="408" mass="46099">MAFGLRRRKGSDEQQEEPEYDGMESSDSLSDSVQPDEKQKSHKPAENAFRQQKLKAYHPILTPKTIIPLLLAIAVVFIPLGAGMLYGANRVEELVIDYTYCEGGALTNAFSDMSESYYESHFHTPMTIAPKWRYSINESETYEDERGVCEIQFQIPNDIGPSVYLFYRLKNFYANHRRYVKSFSEDQLHGTAASLSVIKDTVGQNCEPLSTDENGKKIYPCGLIANSLYNDTYTSPVGVNGTSDYGMTREGIAWATNKNRFKMTKYNASEVVPPPNWIKSYPNGYTEENMPDISTWYEFQNWMAPSALALFSKMVLRNDDDKMVAGTYQITVGLHFPVIPYDGRKYIYLTTRSVTGGKNPFLGIAWIVGGAICLVLSLAFLIVNILHPRKLGDVNHLSWVKAQQKQES</sequence>
<evidence type="ECO:0000256" key="7">
    <source>
        <dbReference type="SAM" id="MobiDB-lite"/>
    </source>
</evidence>
<feature type="compositionally biased region" description="Basic and acidic residues" evidence="7">
    <location>
        <begin position="35"/>
        <end position="45"/>
    </location>
</feature>
<dbReference type="Pfam" id="PF03381">
    <property type="entry name" value="CDC50"/>
    <property type="match status" value="1"/>
</dbReference>
<dbReference type="PANTHER" id="PTHR10926">
    <property type="entry name" value="CELL CYCLE CONTROL PROTEIN 50"/>
    <property type="match status" value="1"/>
</dbReference>
<evidence type="ECO:0000313" key="9">
    <source>
        <dbReference type="EMBL" id="GME68184.1"/>
    </source>
</evidence>
<feature type="region of interest" description="Disordered" evidence="7">
    <location>
        <begin position="1"/>
        <end position="47"/>
    </location>
</feature>
<evidence type="ECO:0000256" key="2">
    <source>
        <dbReference type="ARBA" id="ARBA00009457"/>
    </source>
</evidence>
<evidence type="ECO:0000256" key="3">
    <source>
        <dbReference type="ARBA" id="ARBA00022692"/>
    </source>
</evidence>
<keyword evidence="4 8" id="KW-1133">Transmembrane helix</keyword>
<evidence type="ECO:0000256" key="4">
    <source>
        <dbReference type="ARBA" id="ARBA00022989"/>
    </source>
</evidence>
<comment type="caution">
    <text evidence="9">The sequence shown here is derived from an EMBL/GenBank/DDBJ whole genome shotgun (WGS) entry which is preliminary data.</text>
</comment>
<dbReference type="EMBL" id="BSXN01000347">
    <property type="protein sequence ID" value="GME68184.1"/>
    <property type="molecule type" value="Genomic_DNA"/>
</dbReference>
<keyword evidence="3 8" id="KW-0812">Transmembrane</keyword>
<feature type="transmembrane region" description="Helical" evidence="8">
    <location>
        <begin position="65"/>
        <end position="86"/>
    </location>
</feature>
<evidence type="ECO:0000256" key="5">
    <source>
        <dbReference type="ARBA" id="ARBA00023136"/>
    </source>
</evidence>
<feature type="compositionally biased region" description="Acidic residues" evidence="7">
    <location>
        <begin position="13"/>
        <end position="24"/>
    </location>
</feature>
<name>A0A9W6SXN6_CANBO</name>
<comment type="subcellular location">
    <subcellularLocation>
        <location evidence="1">Membrane</location>
    </subcellularLocation>
</comment>
<feature type="transmembrane region" description="Helical" evidence="8">
    <location>
        <begin position="361"/>
        <end position="386"/>
    </location>
</feature>
<organism evidence="9 10">
    <name type="scientific">Candida boidinii</name>
    <name type="common">Yeast</name>
    <dbReference type="NCBI Taxonomy" id="5477"/>
    <lineage>
        <taxon>Eukaryota</taxon>
        <taxon>Fungi</taxon>
        <taxon>Dikarya</taxon>
        <taxon>Ascomycota</taxon>
        <taxon>Saccharomycotina</taxon>
        <taxon>Pichiomycetes</taxon>
        <taxon>Pichiales</taxon>
        <taxon>Pichiaceae</taxon>
        <taxon>Ogataea</taxon>
        <taxon>Ogataea/Candida clade</taxon>
    </lineage>
</organism>
<dbReference type="PIRSF" id="PIRSF015840">
    <property type="entry name" value="DUF284_TM_euk"/>
    <property type="match status" value="1"/>
</dbReference>
<reference evidence="9" key="1">
    <citation type="submission" date="2023-04" db="EMBL/GenBank/DDBJ databases">
        <title>Candida boidinii NBRC 10035.</title>
        <authorList>
            <person name="Ichikawa N."/>
            <person name="Sato H."/>
            <person name="Tonouchi N."/>
        </authorList>
    </citation>
    <scope>NUCLEOTIDE SEQUENCE</scope>
    <source>
        <strain evidence="9">NBRC 10035</strain>
    </source>
</reference>
<comment type="similarity">
    <text evidence="2 6">Belongs to the CDC50/LEM3 family.</text>
</comment>
<evidence type="ECO:0000256" key="8">
    <source>
        <dbReference type="SAM" id="Phobius"/>
    </source>
</evidence>
<dbReference type="GO" id="GO:0005783">
    <property type="term" value="C:endoplasmic reticulum"/>
    <property type="evidence" value="ECO:0007669"/>
    <property type="project" value="TreeGrafter"/>
</dbReference>
<accession>A0A9W6SXN6</accession>
<dbReference type="PANTHER" id="PTHR10926:SF20">
    <property type="entry name" value="PHOSPHOLIPID-TRANSPORTING ATPASE ACCESSORY SUBUNIT LEM3"/>
    <property type="match status" value="1"/>
</dbReference>
<dbReference type="InterPro" id="IPR005045">
    <property type="entry name" value="CDC50/LEM3_fam"/>
</dbReference>
<dbReference type="GO" id="GO:0005794">
    <property type="term" value="C:Golgi apparatus"/>
    <property type="evidence" value="ECO:0007669"/>
    <property type="project" value="TreeGrafter"/>
</dbReference>
<keyword evidence="5 6" id="KW-0472">Membrane</keyword>
<dbReference type="AlphaFoldDB" id="A0A9W6SXN6"/>
<dbReference type="GO" id="GO:0005886">
    <property type="term" value="C:plasma membrane"/>
    <property type="evidence" value="ECO:0007669"/>
    <property type="project" value="TreeGrafter"/>
</dbReference>
<dbReference type="OrthoDB" id="340608at2759"/>
<keyword evidence="10" id="KW-1185">Reference proteome</keyword>
<protein>
    <submittedName>
        <fullName evidence="9">Unnamed protein product</fullName>
    </submittedName>
</protein>